<dbReference type="SUPFAM" id="SSF54211">
    <property type="entry name" value="Ribosomal protein S5 domain 2-like"/>
    <property type="match status" value="1"/>
</dbReference>
<keyword evidence="4" id="KW-1185">Reference proteome</keyword>
<name>A0A8T4IW42_9ACTN</name>
<dbReference type="GO" id="GO:0006508">
    <property type="term" value="P:proteolysis"/>
    <property type="evidence" value="ECO:0007669"/>
    <property type="project" value="InterPro"/>
</dbReference>
<dbReference type="Proteomes" id="UP000675554">
    <property type="component" value="Unassembled WGS sequence"/>
</dbReference>
<evidence type="ECO:0000259" key="2">
    <source>
        <dbReference type="Pfam" id="PF05362"/>
    </source>
</evidence>
<dbReference type="AlphaFoldDB" id="A0A8T4IW42"/>
<dbReference type="Gene3D" id="3.30.230.10">
    <property type="match status" value="1"/>
</dbReference>
<dbReference type="Pfam" id="PF05362">
    <property type="entry name" value="Lon_C"/>
    <property type="match status" value="1"/>
</dbReference>
<feature type="transmembrane region" description="Helical" evidence="1">
    <location>
        <begin position="21"/>
        <end position="44"/>
    </location>
</feature>
<protein>
    <recommendedName>
        <fullName evidence="2">Lon proteolytic domain-containing protein</fullName>
    </recommendedName>
</protein>
<gene>
    <name evidence="3" type="ORF">KDA82_13940</name>
</gene>
<keyword evidence="1" id="KW-0472">Membrane</keyword>
<dbReference type="GO" id="GO:0004252">
    <property type="term" value="F:serine-type endopeptidase activity"/>
    <property type="evidence" value="ECO:0007669"/>
    <property type="project" value="InterPro"/>
</dbReference>
<proteinExistence type="predicted"/>
<keyword evidence="1" id="KW-0812">Transmembrane</keyword>
<accession>A0A8T4IW42</accession>
<dbReference type="GO" id="GO:0004176">
    <property type="term" value="F:ATP-dependent peptidase activity"/>
    <property type="evidence" value="ECO:0007669"/>
    <property type="project" value="InterPro"/>
</dbReference>
<dbReference type="InterPro" id="IPR008269">
    <property type="entry name" value="Lon_proteolytic"/>
</dbReference>
<dbReference type="EMBL" id="JAGSMN010000298">
    <property type="protein sequence ID" value="MBR7674097.1"/>
    <property type="molecule type" value="Genomic_DNA"/>
</dbReference>
<evidence type="ECO:0000256" key="1">
    <source>
        <dbReference type="SAM" id="Phobius"/>
    </source>
</evidence>
<sequence>MPTRSFRLPRPLRPVRLSRSATLGLCAVPVAALLVVALLVPLPFTVARPGPTANVLGGRDGQQVVDISGAPVRETEGELRMAAIAATAPDVRHGLGDLLDGWFRTDRTVMPTDAVYPGGGSVREAERYNLREMEKSQHTAVDAALAYLKRDPERVKVTLDLAGIGGPSAGLPLALGIVDKLDGDGSGGELTGGRSVAATGTIAADGTVGPISGAALKAQAVARDGARVFLVPESNCAEARAELPRGLRLVPVSTLDGAVEALRALKGGGRVARC</sequence>
<evidence type="ECO:0000313" key="3">
    <source>
        <dbReference type="EMBL" id="MBR7674097.1"/>
    </source>
</evidence>
<feature type="domain" description="Lon proteolytic" evidence="2">
    <location>
        <begin position="166"/>
        <end position="256"/>
    </location>
</feature>
<dbReference type="InterPro" id="IPR020568">
    <property type="entry name" value="Ribosomal_Su5_D2-typ_SF"/>
</dbReference>
<keyword evidence="1" id="KW-1133">Transmembrane helix</keyword>
<comment type="caution">
    <text evidence="3">The sequence shown here is derived from an EMBL/GenBank/DDBJ whole genome shotgun (WGS) entry which is preliminary data.</text>
</comment>
<evidence type="ECO:0000313" key="4">
    <source>
        <dbReference type="Proteomes" id="UP000675554"/>
    </source>
</evidence>
<organism evidence="3 4">
    <name type="scientific">Streptomyces daliensis</name>
    <dbReference type="NCBI Taxonomy" id="299421"/>
    <lineage>
        <taxon>Bacteria</taxon>
        <taxon>Bacillati</taxon>
        <taxon>Actinomycetota</taxon>
        <taxon>Actinomycetes</taxon>
        <taxon>Kitasatosporales</taxon>
        <taxon>Streptomycetaceae</taxon>
        <taxon>Streptomyces</taxon>
    </lineage>
</organism>
<dbReference type="InterPro" id="IPR014721">
    <property type="entry name" value="Ribsml_uS5_D2-typ_fold_subgr"/>
</dbReference>
<reference evidence="3" key="1">
    <citation type="submission" date="2021-04" db="EMBL/GenBank/DDBJ databases">
        <title>Sequencing of actinobacteria type strains.</title>
        <authorList>
            <person name="Nguyen G.-S."/>
            <person name="Wentzel A."/>
        </authorList>
    </citation>
    <scope>NUCLEOTIDE SEQUENCE</scope>
    <source>
        <strain evidence="3">DSM 42095</strain>
    </source>
</reference>